<keyword evidence="3" id="KW-0732">Signal</keyword>
<dbReference type="InterPro" id="IPR013098">
    <property type="entry name" value="Ig_I-set"/>
</dbReference>
<dbReference type="Gene3D" id="2.60.40.10">
    <property type="entry name" value="Immunoglobulins"/>
    <property type="match status" value="2"/>
</dbReference>
<keyword evidence="8" id="KW-0325">Glycoprotein</keyword>
<dbReference type="InterPro" id="IPR051170">
    <property type="entry name" value="Neural/epithelial_adhesion"/>
</dbReference>
<feature type="domain" description="Ig-like" evidence="10">
    <location>
        <begin position="6"/>
        <end position="103"/>
    </location>
</feature>
<gene>
    <name evidence="11" type="ORF">D4764_14G0011850</name>
</gene>
<evidence type="ECO:0000256" key="4">
    <source>
        <dbReference type="ARBA" id="ARBA00022737"/>
    </source>
</evidence>
<keyword evidence="5" id="KW-1133">Transmembrane helix</keyword>
<evidence type="ECO:0000313" key="11">
    <source>
        <dbReference type="EMBL" id="TWW75182.1"/>
    </source>
</evidence>
<dbReference type="GO" id="GO:0016020">
    <property type="term" value="C:membrane"/>
    <property type="evidence" value="ECO:0007669"/>
    <property type="project" value="UniProtKB-SubCell"/>
</dbReference>
<evidence type="ECO:0000256" key="3">
    <source>
        <dbReference type="ARBA" id="ARBA00022729"/>
    </source>
</evidence>
<dbReference type="InterPro" id="IPR009138">
    <property type="entry name" value="Neural_cell_adh"/>
</dbReference>
<evidence type="ECO:0000256" key="1">
    <source>
        <dbReference type="ARBA" id="ARBA00004167"/>
    </source>
</evidence>
<evidence type="ECO:0000313" key="12">
    <source>
        <dbReference type="Proteomes" id="UP000324091"/>
    </source>
</evidence>
<evidence type="ECO:0000256" key="2">
    <source>
        <dbReference type="ARBA" id="ARBA00022692"/>
    </source>
</evidence>
<comment type="caution">
    <text evidence="11">The sequence shown here is derived from an EMBL/GenBank/DDBJ whole genome shotgun (WGS) entry which is preliminary data.</text>
</comment>
<dbReference type="PANTHER" id="PTHR12231:SF253">
    <property type="entry name" value="DPR-INTERACTING PROTEIN ETA, ISOFORM B-RELATED"/>
    <property type="match status" value="1"/>
</dbReference>
<reference evidence="11 12" key="1">
    <citation type="submission" date="2019-04" db="EMBL/GenBank/DDBJ databases">
        <title>Chromosome genome assembly for Takifugu flavidus.</title>
        <authorList>
            <person name="Xiao S."/>
        </authorList>
    </citation>
    <scope>NUCLEOTIDE SEQUENCE [LARGE SCALE GENOMIC DNA]</scope>
    <source>
        <strain evidence="11">HTHZ2018</strain>
        <tissue evidence="11">Muscle</tissue>
    </source>
</reference>
<keyword evidence="2" id="KW-0812">Transmembrane</keyword>
<dbReference type="SMART" id="SM00409">
    <property type="entry name" value="IG"/>
    <property type="match status" value="1"/>
</dbReference>
<comment type="subcellular location">
    <subcellularLocation>
        <location evidence="1">Membrane</location>
        <topology evidence="1">Single-pass membrane protein</topology>
    </subcellularLocation>
</comment>
<evidence type="ECO:0000256" key="6">
    <source>
        <dbReference type="ARBA" id="ARBA00023136"/>
    </source>
</evidence>
<accession>A0A5C6P689</accession>
<dbReference type="GO" id="GO:0007155">
    <property type="term" value="P:cell adhesion"/>
    <property type="evidence" value="ECO:0007669"/>
    <property type="project" value="InterPro"/>
</dbReference>
<keyword evidence="4" id="KW-0677">Repeat</keyword>
<dbReference type="AlphaFoldDB" id="A0A5C6P689"/>
<proteinExistence type="predicted"/>
<evidence type="ECO:0000256" key="9">
    <source>
        <dbReference type="ARBA" id="ARBA00023319"/>
    </source>
</evidence>
<keyword evidence="9" id="KW-0393">Immunoglobulin domain</keyword>
<dbReference type="PROSITE" id="PS50835">
    <property type="entry name" value="IG_LIKE"/>
    <property type="match status" value="1"/>
</dbReference>
<dbReference type="Pfam" id="PF07679">
    <property type="entry name" value="I-set"/>
    <property type="match status" value="1"/>
</dbReference>
<keyword evidence="7" id="KW-1015">Disulfide bond</keyword>
<dbReference type="EMBL" id="RHFK02000006">
    <property type="protein sequence ID" value="TWW75182.1"/>
    <property type="molecule type" value="Genomic_DNA"/>
</dbReference>
<keyword evidence="12" id="KW-1185">Reference proteome</keyword>
<dbReference type="InterPro" id="IPR036179">
    <property type="entry name" value="Ig-like_dom_sf"/>
</dbReference>
<evidence type="ECO:0000256" key="7">
    <source>
        <dbReference type="ARBA" id="ARBA00023157"/>
    </source>
</evidence>
<dbReference type="PRINTS" id="PR01838">
    <property type="entry name" value="NCAMFAMILY"/>
</dbReference>
<name>A0A5C6P689_9TELE</name>
<dbReference type="PANTHER" id="PTHR12231">
    <property type="entry name" value="CTX-RELATED TYPE I TRANSMEMBRANE PROTEIN"/>
    <property type="match status" value="1"/>
</dbReference>
<keyword evidence="6" id="KW-0472">Membrane</keyword>
<organism evidence="11 12">
    <name type="scientific">Takifugu flavidus</name>
    <name type="common">sansaifugu</name>
    <dbReference type="NCBI Taxonomy" id="433684"/>
    <lineage>
        <taxon>Eukaryota</taxon>
        <taxon>Metazoa</taxon>
        <taxon>Chordata</taxon>
        <taxon>Craniata</taxon>
        <taxon>Vertebrata</taxon>
        <taxon>Euteleostomi</taxon>
        <taxon>Actinopterygii</taxon>
        <taxon>Neopterygii</taxon>
        <taxon>Teleostei</taxon>
        <taxon>Neoteleostei</taxon>
        <taxon>Acanthomorphata</taxon>
        <taxon>Eupercaria</taxon>
        <taxon>Tetraodontiformes</taxon>
        <taxon>Tetradontoidea</taxon>
        <taxon>Tetraodontidae</taxon>
        <taxon>Takifugu</taxon>
    </lineage>
</organism>
<dbReference type="InterPro" id="IPR003599">
    <property type="entry name" value="Ig_sub"/>
</dbReference>
<evidence type="ECO:0000259" key="10">
    <source>
        <dbReference type="PROSITE" id="PS50835"/>
    </source>
</evidence>
<dbReference type="InterPro" id="IPR007110">
    <property type="entry name" value="Ig-like_dom"/>
</dbReference>
<sequence>MSNVYPLCVSAASIQVQILPHYGEISVGASKFFVCEVVGEVKDIDWFDPSGEKILPNRQDISVSRTEEVSTLVIYKANMDNAGIYTCVAKDGEKEARATVRVTIYQKITFQNAPSPQEFNEGDDADIICDIVSSPPPTIVWKYKGFTIQFSKDGELPQTTFLFCSHPIPPPASPSTGYRDEHRSVLQPSPSPADCRACSFCSSVSNLTFLLESS</sequence>
<dbReference type="InterPro" id="IPR013783">
    <property type="entry name" value="Ig-like_fold"/>
</dbReference>
<protein>
    <submittedName>
        <fullName evidence="11">Neural cell adhesion molecule 1</fullName>
    </submittedName>
</protein>
<dbReference type="Proteomes" id="UP000324091">
    <property type="component" value="Chromosome 14"/>
</dbReference>
<evidence type="ECO:0000256" key="8">
    <source>
        <dbReference type="ARBA" id="ARBA00023180"/>
    </source>
</evidence>
<dbReference type="SUPFAM" id="SSF48726">
    <property type="entry name" value="Immunoglobulin"/>
    <property type="match status" value="2"/>
</dbReference>
<evidence type="ECO:0000256" key="5">
    <source>
        <dbReference type="ARBA" id="ARBA00022989"/>
    </source>
</evidence>